<feature type="transmembrane region" description="Helical" evidence="6">
    <location>
        <begin position="56"/>
        <end position="77"/>
    </location>
</feature>
<dbReference type="GO" id="GO:0046873">
    <property type="term" value="F:metal ion transmembrane transporter activity"/>
    <property type="evidence" value="ECO:0007669"/>
    <property type="project" value="InterPro"/>
</dbReference>
<evidence type="ECO:0000256" key="6">
    <source>
        <dbReference type="SAM" id="Phobius"/>
    </source>
</evidence>
<keyword evidence="2 6" id="KW-0812">Transmembrane</keyword>
<dbReference type="STRING" id="420778.A0A1S8BCJ8"/>
<evidence type="ECO:0000256" key="3">
    <source>
        <dbReference type="ARBA" id="ARBA00022989"/>
    </source>
</evidence>
<evidence type="ECO:0000313" key="8">
    <source>
        <dbReference type="Proteomes" id="UP000190776"/>
    </source>
</evidence>
<keyword evidence="4 6" id="KW-0472">Membrane</keyword>
<evidence type="ECO:0000256" key="2">
    <source>
        <dbReference type="ARBA" id="ARBA00022692"/>
    </source>
</evidence>
<evidence type="ECO:0000256" key="5">
    <source>
        <dbReference type="SAM" id="MobiDB-lite"/>
    </source>
</evidence>
<name>A0A1S8BCJ8_9PEZI</name>
<evidence type="ECO:0000256" key="4">
    <source>
        <dbReference type="ARBA" id="ARBA00023136"/>
    </source>
</evidence>
<evidence type="ECO:0000313" key="7">
    <source>
        <dbReference type="EMBL" id="OMP85068.1"/>
    </source>
</evidence>
<sequence>MYKSVEIRDSRLGLQLDTSMWRLSWITFIFLPLTFISGFFGMNLDIFSKDENNPELKWYFIVTVPLMVTVVLFWLFFKRAGPGLDNDPTDSQRGVYEHLFHEFSDNYPRVWAREGPRQQRIDSFESKGNMFARLKWRLVKHWFDPDRTIRAKGYNPADDLSLYARFKRKMARRWLRELENDAREQAVRRQDAAAEQHLDNLAANANSNSNDPSTTSNNSSAAAAFDLAPAMEAGTIINPSVLGSDGPLVDTRNNSSAAAASSSTSSSPKLRPTQELAYLATQAAAEGEPVAVPAMRRMRSSSSGGGGGGGGSHRRRRSGSSDGRPSSSGLGAAMVEVEMSDVNVVGGGGSGGDDQGRQQQQRDGSRGRGRGRGRGVAVADRLHVGFRPSGSG</sequence>
<feature type="region of interest" description="Disordered" evidence="5">
    <location>
        <begin position="247"/>
        <end position="272"/>
    </location>
</feature>
<feature type="compositionally biased region" description="Low complexity" evidence="5">
    <location>
        <begin position="320"/>
        <end position="329"/>
    </location>
</feature>
<protein>
    <submittedName>
        <fullName evidence="7">Uncharacterized protein</fullName>
    </submittedName>
</protein>
<feature type="region of interest" description="Disordered" evidence="5">
    <location>
        <begin position="298"/>
        <end position="392"/>
    </location>
</feature>
<dbReference type="GO" id="GO:0016020">
    <property type="term" value="C:membrane"/>
    <property type="evidence" value="ECO:0007669"/>
    <property type="project" value="UniProtKB-SubCell"/>
</dbReference>
<comment type="caution">
    <text evidence="7">The sequence shown here is derived from an EMBL/GenBank/DDBJ whole genome shotgun (WGS) entry which is preliminary data.</text>
</comment>
<dbReference type="AlphaFoldDB" id="A0A1S8BCJ8"/>
<reference evidence="7 8" key="1">
    <citation type="submission" date="2017-01" db="EMBL/GenBank/DDBJ databases">
        <title>Draft genome sequence of Diplodia seriata F98.1, a fungal species involved in grapevine trunk diseases.</title>
        <authorList>
            <person name="Robert-Siegwald G."/>
            <person name="Vallet J."/>
            <person name="Abou-Mansour E."/>
            <person name="Xu J."/>
            <person name="Rey P."/>
            <person name="Bertsch C."/>
            <person name="Rego C."/>
            <person name="Larignon P."/>
            <person name="Fontaine F."/>
            <person name="Lebrun M.-H."/>
        </authorList>
    </citation>
    <scope>NUCLEOTIDE SEQUENCE [LARGE SCALE GENOMIC DNA]</scope>
    <source>
        <strain evidence="7 8">F98.1</strain>
    </source>
</reference>
<dbReference type="Proteomes" id="UP000190776">
    <property type="component" value="Unassembled WGS sequence"/>
</dbReference>
<dbReference type="SUPFAM" id="SSF144083">
    <property type="entry name" value="Magnesium transport protein CorA, transmembrane region"/>
    <property type="match status" value="1"/>
</dbReference>
<proteinExistence type="predicted"/>
<dbReference type="OrthoDB" id="194358at2759"/>
<dbReference type="EMBL" id="MSZU01000086">
    <property type="protein sequence ID" value="OMP85068.1"/>
    <property type="molecule type" value="Genomic_DNA"/>
</dbReference>
<dbReference type="Pfam" id="PF01544">
    <property type="entry name" value="CorA"/>
    <property type="match status" value="1"/>
</dbReference>
<gene>
    <name evidence="7" type="ORF">BK809_0000820</name>
</gene>
<dbReference type="Gene3D" id="1.20.58.340">
    <property type="entry name" value="Magnesium transport protein CorA, transmembrane region"/>
    <property type="match status" value="1"/>
</dbReference>
<dbReference type="InterPro" id="IPR045863">
    <property type="entry name" value="CorA_TM1_TM2"/>
</dbReference>
<comment type="subcellular location">
    <subcellularLocation>
        <location evidence="1">Membrane</location>
        <topology evidence="1">Multi-pass membrane protein</topology>
    </subcellularLocation>
</comment>
<keyword evidence="3 6" id="KW-1133">Transmembrane helix</keyword>
<dbReference type="InterPro" id="IPR002523">
    <property type="entry name" value="MgTranspt_CorA/ZnTranspt_ZntB"/>
</dbReference>
<evidence type="ECO:0000256" key="1">
    <source>
        <dbReference type="ARBA" id="ARBA00004141"/>
    </source>
</evidence>
<organism evidence="7 8">
    <name type="scientific">Diplodia seriata</name>
    <dbReference type="NCBI Taxonomy" id="420778"/>
    <lineage>
        <taxon>Eukaryota</taxon>
        <taxon>Fungi</taxon>
        <taxon>Dikarya</taxon>
        <taxon>Ascomycota</taxon>
        <taxon>Pezizomycotina</taxon>
        <taxon>Dothideomycetes</taxon>
        <taxon>Dothideomycetes incertae sedis</taxon>
        <taxon>Botryosphaeriales</taxon>
        <taxon>Botryosphaeriaceae</taxon>
        <taxon>Diplodia</taxon>
    </lineage>
</organism>
<feature type="compositionally biased region" description="Low complexity" evidence="5">
    <location>
        <begin position="255"/>
        <end position="267"/>
    </location>
</feature>
<feature type="transmembrane region" description="Helical" evidence="6">
    <location>
        <begin position="21"/>
        <end position="44"/>
    </location>
</feature>
<accession>A0A1S8BCJ8</accession>